<evidence type="ECO:0000259" key="1">
    <source>
        <dbReference type="Pfam" id="PF00534"/>
    </source>
</evidence>
<dbReference type="EMBL" id="MT144598">
    <property type="protein sequence ID" value="QJH94247.1"/>
    <property type="molecule type" value="Genomic_DNA"/>
</dbReference>
<dbReference type="Pfam" id="PF00534">
    <property type="entry name" value="Glycos_transf_1"/>
    <property type="match status" value="1"/>
</dbReference>
<proteinExistence type="predicted"/>
<gene>
    <name evidence="2" type="ORF">TM448A00111_0034</name>
    <name evidence="3" type="ORF">TM448B00196_0034</name>
</gene>
<dbReference type="InterPro" id="IPR001296">
    <property type="entry name" value="Glyco_trans_1"/>
</dbReference>
<reference evidence="2" key="1">
    <citation type="submission" date="2020-03" db="EMBL/GenBank/DDBJ databases">
        <title>The deep terrestrial virosphere.</title>
        <authorList>
            <person name="Holmfeldt K."/>
            <person name="Nilsson E."/>
            <person name="Simone D."/>
            <person name="Lopez-Fernandez M."/>
            <person name="Wu X."/>
            <person name="de Brujin I."/>
            <person name="Lundin D."/>
            <person name="Andersson A."/>
            <person name="Bertilsson S."/>
            <person name="Dopson M."/>
        </authorList>
    </citation>
    <scope>NUCLEOTIDE SEQUENCE</scope>
    <source>
        <strain evidence="2">TM448A00111</strain>
        <strain evidence="3">TM448B00196</strain>
    </source>
</reference>
<sequence>MRLDTLINDGSPRQVHCDDIGGNDKRVGVGGAELALLTLLEGWHNQGHEVVLYNDPLRQGSPFEQRPIDAFDKNAERDILIVFRSPNHRAFGARGLRVWWSTDQYTQGSFAEFAPAVNKIVTISPFHSRYFFETYGIRDTVSIDLPVRTWEYKQSIEKVRNRCLFASIPDRGLHELALCWPQIVKEVPDASLAITSDYRLWGCAAPLNEQYIGELFRLPNVRFLGAVRRSELIVEQMQADVLAYPCQYAELFCITCAEAQVAGVYPVTSNMGALPITNMGIVIPGDPKNPLWRTMFIDKVVETLKDPGLRKKQEALKARAIKRFNLERILREWDKKVFS</sequence>
<protein>
    <submittedName>
        <fullName evidence="2">Putative glycosyltransferase</fullName>
    </submittedName>
</protein>
<evidence type="ECO:0000313" key="3">
    <source>
        <dbReference type="EMBL" id="QJH94247.1"/>
    </source>
</evidence>
<accession>A0A6H1ZAS3</accession>
<dbReference type="GO" id="GO:0016757">
    <property type="term" value="F:glycosyltransferase activity"/>
    <property type="evidence" value="ECO:0007669"/>
    <property type="project" value="InterPro"/>
</dbReference>
<name>A0A6H1ZAS3_9ZZZZ</name>
<dbReference type="Gene3D" id="3.40.50.2000">
    <property type="entry name" value="Glycogen Phosphorylase B"/>
    <property type="match status" value="1"/>
</dbReference>
<dbReference type="AlphaFoldDB" id="A0A6H1ZAS3"/>
<organism evidence="2">
    <name type="scientific">viral metagenome</name>
    <dbReference type="NCBI Taxonomy" id="1070528"/>
    <lineage>
        <taxon>unclassified sequences</taxon>
        <taxon>metagenomes</taxon>
        <taxon>organismal metagenomes</taxon>
    </lineage>
</organism>
<dbReference type="SUPFAM" id="SSF53756">
    <property type="entry name" value="UDP-Glycosyltransferase/glycogen phosphorylase"/>
    <property type="match status" value="1"/>
</dbReference>
<evidence type="ECO:0000313" key="2">
    <source>
        <dbReference type="EMBL" id="QJA44531.1"/>
    </source>
</evidence>
<keyword evidence="2" id="KW-0808">Transferase</keyword>
<dbReference type="EMBL" id="MT143977">
    <property type="protein sequence ID" value="QJA44531.1"/>
    <property type="molecule type" value="Genomic_DNA"/>
</dbReference>
<feature type="domain" description="Glycosyl transferase family 1" evidence="1">
    <location>
        <begin position="218"/>
        <end position="275"/>
    </location>
</feature>
<dbReference type="PANTHER" id="PTHR12526">
    <property type="entry name" value="GLYCOSYLTRANSFERASE"/>
    <property type="match status" value="1"/>
</dbReference>